<accession>A0AA39NNN0</accession>
<evidence type="ECO:0000313" key="2">
    <source>
        <dbReference type="EMBL" id="KAK0468963.1"/>
    </source>
</evidence>
<organism evidence="2 3">
    <name type="scientific">Armillaria novae-zelandiae</name>
    <dbReference type="NCBI Taxonomy" id="153914"/>
    <lineage>
        <taxon>Eukaryota</taxon>
        <taxon>Fungi</taxon>
        <taxon>Dikarya</taxon>
        <taxon>Basidiomycota</taxon>
        <taxon>Agaricomycotina</taxon>
        <taxon>Agaricomycetes</taxon>
        <taxon>Agaricomycetidae</taxon>
        <taxon>Agaricales</taxon>
        <taxon>Marasmiineae</taxon>
        <taxon>Physalacriaceae</taxon>
        <taxon>Armillaria</taxon>
    </lineage>
</organism>
<sequence>MQRISKLEELLKELEVENTRKSLEIGMHYHLKTVAVEERDSVATRLNDAQDELKSVGWRLEEATVALLNMQTTSRFHAEEREQLLVRLNNGEAQLRATEQRLGDTEARMLNMASLADSRMTEFQQEKDYLVNEVIKFTQKEKELLAVRPSSLRALRTALDLIANRKMYNGNKNMHDYVKSIKVHPAEIQKLKDCHRQYSPKSAVMHGVQTPILQKPSVDRSLIEVIHALLKTVELTKILDQISDVNLEGETRKVQLQLDDHFRRYP</sequence>
<dbReference type="EMBL" id="JAUEPR010000064">
    <property type="protein sequence ID" value="KAK0468963.1"/>
    <property type="molecule type" value="Genomic_DNA"/>
</dbReference>
<evidence type="ECO:0000313" key="3">
    <source>
        <dbReference type="Proteomes" id="UP001175227"/>
    </source>
</evidence>
<reference evidence="2" key="1">
    <citation type="submission" date="2023-06" db="EMBL/GenBank/DDBJ databases">
        <authorList>
            <consortium name="Lawrence Berkeley National Laboratory"/>
            <person name="Ahrendt S."/>
            <person name="Sahu N."/>
            <person name="Indic B."/>
            <person name="Wong-Bajracharya J."/>
            <person name="Merenyi Z."/>
            <person name="Ke H.-M."/>
            <person name="Monk M."/>
            <person name="Kocsube S."/>
            <person name="Drula E."/>
            <person name="Lipzen A."/>
            <person name="Balint B."/>
            <person name="Henrissat B."/>
            <person name="Andreopoulos B."/>
            <person name="Martin F.M."/>
            <person name="Harder C.B."/>
            <person name="Rigling D."/>
            <person name="Ford K.L."/>
            <person name="Foster G.D."/>
            <person name="Pangilinan J."/>
            <person name="Papanicolaou A."/>
            <person name="Barry K."/>
            <person name="LaButti K."/>
            <person name="Viragh M."/>
            <person name="Koriabine M."/>
            <person name="Yan M."/>
            <person name="Riley R."/>
            <person name="Champramary S."/>
            <person name="Plett K.L."/>
            <person name="Tsai I.J."/>
            <person name="Slot J."/>
            <person name="Sipos G."/>
            <person name="Plett J."/>
            <person name="Nagy L.G."/>
            <person name="Grigoriev I.V."/>
        </authorList>
    </citation>
    <scope>NUCLEOTIDE SEQUENCE</scope>
    <source>
        <strain evidence="2">ICMP 16352</strain>
    </source>
</reference>
<keyword evidence="1" id="KW-0175">Coiled coil</keyword>
<proteinExistence type="predicted"/>
<dbReference type="Proteomes" id="UP001175227">
    <property type="component" value="Unassembled WGS sequence"/>
</dbReference>
<keyword evidence="3" id="KW-1185">Reference proteome</keyword>
<protein>
    <submittedName>
        <fullName evidence="2">Uncharacterized protein</fullName>
    </submittedName>
</protein>
<gene>
    <name evidence="2" type="ORF">IW261DRAFT_1426010</name>
</gene>
<name>A0AA39NNN0_9AGAR</name>
<comment type="caution">
    <text evidence="2">The sequence shown here is derived from an EMBL/GenBank/DDBJ whole genome shotgun (WGS) entry which is preliminary data.</text>
</comment>
<feature type="coiled-coil region" evidence="1">
    <location>
        <begin position="81"/>
        <end position="108"/>
    </location>
</feature>
<evidence type="ECO:0000256" key="1">
    <source>
        <dbReference type="SAM" id="Coils"/>
    </source>
</evidence>
<dbReference type="AlphaFoldDB" id="A0AA39NNN0"/>